<organism evidence="8 9">
    <name type="scientific">Niabella pedocola</name>
    <dbReference type="NCBI Taxonomy" id="1752077"/>
    <lineage>
        <taxon>Bacteria</taxon>
        <taxon>Pseudomonadati</taxon>
        <taxon>Bacteroidota</taxon>
        <taxon>Chitinophagia</taxon>
        <taxon>Chitinophagales</taxon>
        <taxon>Chitinophagaceae</taxon>
        <taxon>Niabella</taxon>
    </lineage>
</organism>
<evidence type="ECO:0000313" key="8">
    <source>
        <dbReference type="EMBL" id="MCD2424454.1"/>
    </source>
</evidence>
<evidence type="ECO:0000256" key="4">
    <source>
        <dbReference type="ARBA" id="ARBA00022737"/>
    </source>
</evidence>
<name>A0ABS8PTQ7_9BACT</name>
<comment type="caution">
    <text evidence="8">The sequence shown here is derived from an EMBL/GenBank/DDBJ whole genome shotgun (WGS) entry which is preliminary data.</text>
</comment>
<evidence type="ECO:0000256" key="3">
    <source>
        <dbReference type="ARBA" id="ARBA00022729"/>
    </source>
</evidence>
<dbReference type="InterPro" id="IPR050708">
    <property type="entry name" value="T6SS_VgrG/RHS"/>
</dbReference>
<keyword evidence="3 6" id="KW-0732">Signal</keyword>
<dbReference type="PANTHER" id="PTHR32305">
    <property type="match status" value="1"/>
</dbReference>
<dbReference type="Gene3D" id="2.40.128.340">
    <property type="match status" value="1"/>
</dbReference>
<dbReference type="Pfam" id="PF13517">
    <property type="entry name" value="FG-GAP_3"/>
    <property type="match status" value="1"/>
</dbReference>
<dbReference type="Pfam" id="PF05593">
    <property type="entry name" value="RHS_repeat"/>
    <property type="match status" value="2"/>
</dbReference>
<evidence type="ECO:0000256" key="1">
    <source>
        <dbReference type="ARBA" id="ARBA00004613"/>
    </source>
</evidence>
<dbReference type="InterPro" id="IPR006530">
    <property type="entry name" value="YD"/>
</dbReference>
<dbReference type="Pfam" id="PF25023">
    <property type="entry name" value="TEN_YD-shell"/>
    <property type="match status" value="1"/>
</dbReference>
<accession>A0ABS8PTQ7</accession>
<keyword evidence="4" id="KW-0677">Repeat</keyword>
<dbReference type="InterPro" id="IPR022385">
    <property type="entry name" value="Rhs_assc_core"/>
</dbReference>
<reference evidence="8 9" key="1">
    <citation type="submission" date="2021-11" db="EMBL/GenBank/DDBJ databases">
        <title>Genomic of Niabella pedocola.</title>
        <authorList>
            <person name="Wu T."/>
        </authorList>
    </citation>
    <scope>NUCLEOTIDE SEQUENCE [LARGE SCALE GENOMIC DNA]</scope>
    <source>
        <strain evidence="8 9">JCM 31011</strain>
    </source>
</reference>
<dbReference type="RefSeq" id="WP_231006369.1">
    <property type="nucleotide sequence ID" value="NZ_JAJNEC010000005.1"/>
</dbReference>
<sequence>MKKVALSISLLILLVSGAVAQINLSKPVGVLDGKPEVSLDGAATYSVPVEVPKGVAGMQPTLAISYNSRTTDGLAGWGWNLSGLSGITRGNQTKYHNGLTIPVRFNADDNFYLDGQLLMPTSGTNGGNGTVYETEAKTYSKIESFGSVNGDPDWWRVTSKDGSVMEYGVQTNDRLRSTANFSWFISSAKDVNNNAITYNYYQYDNDIYLDNLTYSNITIQLNYGWKQNTSVAFVGGVGFKGSHILTMITINIDGVRQLDYKLNQEVKLKRHYLKSIELVGTDNVSSVLTNFDYGNVDGEEGSSMTSGYYSTLNSYGVTLVPGDYDGDGRTDLLVADKQARLNKDYTVIDSVTSQRYDIITDILPGSGFSSQLKWSQNLPQASYVKQNDLTSPYASYPTDFNGNGREGLIRSQNINHKFQDSRGDWHEDGMSYTQNLAIDKFEPNGSGGITGDTTHLSLPYSMGYTYNFYLKDANSFVQGDFDGDGKGDEISIMGYKYQSGEHIEEKRDCFFCGWYVYRRTPIYDYTYKAFFTNTSNGYYNSEILGLGNEAKDAKAIYAIDFDGDGKQELIIFKAYSYLVYAINPISATSGYSFQATQILNASNISYNSYKQVMAGDFNGDKKTDVACISNNSSYATVFYSSGTDFKSAPLYLQYTPNFDYKFAKLPGAIPRPARFVAADLNGDGLTDIFQSDTYTESYSIYVGGGGSYSSFNDNGGYECNNGTCTYYNVKQRQAVYYSKGLDYYENYQPTQTTYVCASDWNDFSYQHPDAMIVYSDYGGCYDPYTGQPTDNYYVEYDYQPVTNYYAINTIVTSAYSINNTPYFPLSIGDFDGDGKQELLQGDRQQYYLVNGTNGIGSLGNVSLLNKVTDGFGNETTFTYGSLAEKSSSPIYTTTGALTNNYPINVMAVPVKVVKTFQSPDGIGGAVTRSYKYEDLVLDRQKGLLGFAKMTTSSTLGDKSESISLLNSYYRLLLSKTNNTYLNDTLLSTSVITNTIVPLSTSATRYYTSFNRVKVQPSVSVERNLISGAAIKRELSYDSYDNVTQQVIKTGYWNGSDVTELEAETTTTQYTQTGKALVPIFATQVTVGNTKGSSTSSKISTMAYTSDRGLLQSRTEWATTPIAATTSYTYNNYGNATQMVNAVPGKPDLTTTYTYDAAQKFVTNTVASCAGIVNTSSTTYHPLWATLLTKTEGDGTTGSLTTTYEYDATGKIKKTTTPLGHIINEGDTWDVDNNVGGTRIYYHFIDYPDGVKADQKVWYDRLGRPVKTQVLGWNNQWTTQTQNYDSKGRELSATSPYYVGEDVLTTTNVYGGPFGQLSATITPHGTSTLAYSYPGSGQIIITQTNPAGQVISNKKDAIGLTTETTDHGGTIIYDYNEKGALRGTAVNGTTMQTVTYDAYGRKIQLADANAGTSTYQYDAANMLTQQTDANGKMTSFTYDGVGRITSRTTVEGTITYQYYNTSNNKALWKAYNANHIKEIVYDNYRRVSTETETISGEGNFTTTYNYDANDNLASTTYPSGTIVQQTYNNAGMLATVTSAGQTLYNATDYNGFGKASGYYLANGLQSTITYTKGLPTKYYTSGIQDLRFDFDLATGNLNSRYDAMRGLTEVFTYDNLNRLTTAAVNGTQQFAISYDGSGTSQSVGNIVSKSDIGSYTYMTAKPNAVAYVSPMAGASPLINDAALSVSYSSFQRPLQIVKGANTLDLTYGVDDERIKTVQSVGGVLETKLFIGNYERQVLNGGSTVNHIIYVQGGNGLCAMIVNGAPHAVYTDYLGSILTVTDASGTVVAQQNFDAWGRKRDPNNWTYAGVSSVPAWLYRGYTGHEQLEAFELINMNARLYDPYTGRMLSLDNYSGYLAGTQGLNRYSYANNNPLKFIDPSGEVFGIDDALIILAMAYFGGVQANFFSASENGGNPFNPGDWNWKSPSTYIGIGSGALSGMGMAGIQLPTLFPQIDGIIPRGLFQAGENVLINGIANTVTGEPFFKNWGGVALSGFVYGGISGYNLANEHSKNLWWGSDVGYNRNKWSFFNSDIPDETIDFRIPSVGSKLENDCVPTTFAEIETRRGDARTYENFKTLTKYQDDIGVSTSGVSYRKLVNGTFTDVSQLKPNEYGKLFDANYMRNAANNGEVFSVHFGGVTTAHADNVRTLQVFYGNPTKNRLTFRQSSYNFTNSTKGLSILSIFRFF</sequence>
<dbReference type="InterPro" id="IPR031325">
    <property type="entry name" value="RHS_repeat"/>
</dbReference>
<feature type="chain" id="PRO_5047213731" evidence="6">
    <location>
        <begin position="21"/>
        <end position="2184"/>
    </location>
</feature>
<dbReference type="InterPro" id="IPR003284">
    <property type="entry name" value="Sal_SpvB"/>
</dbReference>
<dbReference type="Gene3D" id="2.180.10.10">
    <property type="entry name" value="RHS repeat-associated core"/>
    <property type="match status" value="2"/>
</dbReference>
<feature type="domain" description="Teneurin-like YD-shell" evidence="7">
    <location>
        <begin position="1742"/>
        <end position="1871"/>
    </location>
</feature>
<evidence type="ECO:0000259" key="7">
    <source>
        <dbReference type="Pfam" id="PF25023"/>
    </source>
</evidence>
<gene>
    <name evidence="8" type="ORF">LQ567_16865</name>
</gene>
<dbReference type="NCBIfam" id="TIGR01643">
    <property type="entry name" value="YD_repeat_2x"/>
    <property type="match status" value="2"/>
</dbReference>
<dbReference type="EMBL" id="JAJNEC010000005">
    <property type="protein sequence ID" value="MCD2424454.1"/>
    <property type="molecule type" value="Genomic_DNA"/>
</dbReference>
<dbReference type="InterPro" id="IPR028994">
    <property type="entry name" value="Integrin_alpha_N"/>
</dbReference>
<keyword evidence="9" id="KW-1185">Reference proteome</keyword>
<comment type="subcellular location">
    <subcellularLocation>
        <location evidence="1">Secreted</location>
    </subcellularLocation>
</comment>
<dbReference type="InterPro" id="IPR056823">
    <property type="entry name" value="TEN-like_YD-shell"/>
</dbReference>
<dbReference type="SUPFAM" id="SSF69318">
    <property type="entry name" value="Integrin alpha N-terminal domain"/>
    <property type="match status" value="2"/>
</dbReference>
<protein>
    <submittedName>
        <fullName evidence="8">FG-GAP-like repeat-containing protein</fullName>
    </submittedName>
</protein>
<dbReference type="InterPro" id="IPR013517">
    <property type="entry name" value="FG-GAP"/>
</dbReference>
<keyword evidence="2" id="KW-0964">Secreted</keyword>
<feature type="signal peptide" evidence="6">
    <location>
        <begin position="1"/>
        <end position="20"/>
    </location>
</feature>
<keyword evidence="5" id="KW-0843">Virulence</keyword>
<dbReference type="NCBIfam" id="TIGR03696">
    <property type="entry name" value="Rhs_assc_core"/>
    <property type="match status" value="1"/>
</dbReference>
<evidence type="ECO:0000313" key="9">
    <source>
        <dbReference type="Proteomes" id="UP001199816"/>
    </source>
</evidence>
<proteinExistence type="predicted"/>
<dbReference type="Pfam" id="PF03534">
    <property type="entry name" value="SpvB"/>
    <property type="match status" value="1"/>
</dbReference>
<evidence type="ECO:0000256" key="5">
    <source>
        <dbReference type="ARBA" id="ARBA00023026"/>
    </source>
</evidence>
<dbReference type="Proteomes" id="UP001199816">
    <property type="component" value="Unassembled WGS sequence"/>
</dbReference>
<dbReference type="PANTHER" id="PTHR32305:SF15">
    <property type="entry name" value="PROTEIN RHSA-RELATED"/>
    <property type="match status" value="1"/>
</dbReference>
<evidence type="ECO:0000256" key="2">
    <source>
        <dbReference type="ARBA" id="ARBA00022525"/>
    </source>
</evidence>
<evidence type="ECO:0000256" key="6">
    <source>
        <dbReference type="SAM" id="SignalP"/>
    </source>
</evidence>